<dbReference type="InterPro" id="IPR000375">
    <property type="entry name" value="Dynamin_stalk"/>
</dbReference>
<dbReference type="InterPro" id="IPR003130">
    <property type="entry name" value="GED"/>
</dbReference>
<evidence type="ECO:0000259" key="6">
    <source>
        <dbReference type="PROSITE" id="PS51718"/>
    </source>
</evidence>
<dbReference type="PROSITE" id="PS51388">
    <property type="entry name" value="GED"/>
    <property type="match status" value="1"/>
</dbReference>
<dbReference type="InterPro" id="IPR001401">
    <property type="entry name" value="Dynamin_GTPase"/>
</dbReference>
<dbReference type="InterPro" id="IPR027417">
    <property type="entry name" value="P-loop_NTPase"/>
</dbReference>
<dbReference type="Pfam" id="PF01031">
    <property type="entry name" value="Dynamin_M"/>
    <property type="match status" value="1"/>
</dbReference>
<proteinExistence type="inferred from homology"/>
<feature type="domain" description="Dynamin-type G" evidence="6">
    <location>
        <begin position="23"/>
        <end position="296"/>
    </location>
</feature>
<evidence type="ECO:0008006" key="9">
    <source>
        <dbReference type="Google" id="ProtNLM"/>
    </source>
</evidence>
<dbReference type="InterPro" id="IPR030381">
    <property type="entry name" value="G_DYNAMIN_dom"/>
</dbReference>
<evidence type="ECO:0000256" key="4">
    <source>
        <dbReference type="SAM" id="MobiDB-lite"/>
    </source>
</evidence>
<dbReference type="CDD" id="cd08771">
    <property type="entry name" value="DLP_1"/>
    <property type="match status" value="1"/>
</dbReference>
<gene>
    <name evidence="7" type="ORF">NDN08_007493</name>
</gene>
<dbReference type="AlphaFoldDB" id="A0AAV8V0K0"/>
<sequence>MQRLIPVVNKLQDMFSQCGIASPIDLPQIMVVGSQSSGKSSVLESIAGFDFLPRGSGVVTRTPTLIQMIQVSKGEDPAKDTWVEFKHREGFKFYDMAKVRQEILDETDRLAGTRKEINPKPISLKIYSPHVIDLTLVDLPGLTKLPVGDQPADIERLIRALIFSYIERPNCIILAVHPANTDLATSDALQLARKADPEGTRTVGVITKLDLMDKGTDALDMLSGKIIPLKRGYIGLVNRSQQDLEHKVSNAEARKAEEEWFKTNPVYRSLSDKMGSKYLAHYLSQMLMEHIRECLPLIRMKVAERLADVKKELESYVSILCGTEDLGAALLHLITRYASDFGGVIEGSGRDTLTTLELYGGARINWIFHDVFGEEMRKMDALEDLSIGDIRTAIRNSAGHRTPLFVPEAAFEMLVKRQLKKFLQPSLSCADQIYDELTKIAVVVGGEDLSSFSELRYRINEVTMNLIREYKKIAAEQVNYLIQMEMSYINTRHPDFIGVNAALLQFFEPPKRGRDMGAADTTEQRDQNGAMDKRSVPGARQPPMLRPTERTESTITSHTNANPFRPQGSAGDGDPTKDRERIETEIIRTLLQSYFEVVKKTLMDMVPKAIMHFLVEKCKESVQSELVAKLYSPANIPKLMAESAETITRRKEAESMVTMLEKAMDILSEVREVHLDA</sequence>
<dbReference type="GO" id="GO:0005874">
    <property type="term" value="C:microtubule"/>
    <property type="evidence" value="ECO:0007669"/>
    <property type="project" value="TreeGrafter"/>
</dbReference>
<organism evidence="7 8">
    <name type="scientific">Rhodosorus marinus</name>
    <dbReference type="NCBI Taxonomy" id="101924"/>
    <lineage>
        <taxon>Eukaryota</taxon>
        <taxon>Rhodophyta</taxon>
        <taxon>Stylonematophyceae</taxon>
        <taxon>Stylonematales</taxon>
        <taxon>Stylonemataceae</taxon>
        <taxon>Rhodosorus</taxon>
    </lineage>
</organism>
<dbReference type="PROSITE" id="PS51718">
    <property type="entry name" value="G_DYNAMIN_2"/>
    <property type="match status" value="1"/>
</dbReference>
<name>A0AAV8V0K0_9RHOD</name>
<dbReference type="GO" id="GO:0008017">
    <property type="term" value="F:microtubule binding"/>
    <property type="evidence" value="ECO:0007669"/>
    <property type="project" value="TreeGrafter"/>
</dbReference>
<evidence type="ECO:0000259" key="5">
    <source>
        <dbReference type="PROSITE" id="PS51388"/>
    </source>
</evidence>
<comment type="similarity">
    <text evidence="3">Belongs to the TRAFAC class dynamin-like GTPase superfamily. Dynamin/Fzo/YdjA family.</text>
</comment>
<feature type="domain" description="GED" evidence="5">
    <location>
        <begin position="584"/>
        <end position="675"/>
    </location>
</feature>
<dbReference type="SUPFAM" id="SSF52540">
    <property type="entry name" value="P-loop containing nucleoside triphosphate hydrolases"/>
    <property type="match status" value="1"/>
</dbReference>
<dbReference type="GO" id="GO:0005525">
    <property type="term" value="F:GTP binding"/>
    <property type="evidence" value="ECO:0007669"/>
    <property type="project" value="UniProtKB-KW"/>
</dbReference>
<dbReference type="FunFam" id="3.40.50.300:FF:001027">
    <property type="entry name" value="dynamin-related protein 3A"/>
    <property type="match status" value="1"/>
</dbReference>
<dbReference type="EMBL" id="JAMWBK010000002">
    <property type="protein sequence ID" value="KAJ8907381.1"/>
    <property type="molecule type" value="Genomic_DNA"/>
</dbReference>
<keyword evidence="8" id="KW-1185">Reference proteome</keyword>
<dbReference type="InterPro" id="IPR019762">
    <property type="entry name" value="Dynamin_GTPase_CS"/>
</dbReference>
<dbReference type="PANTHER" id="PTHR11566:SF21">
    <property type="entry name" value="DYNAMIN RELATED PROTEIN 1, ISOFORM A"/>
    <property type="match status" value="1"/>
</dbReference>
<dbReference type="GO" id="GO:0003924">
    <property type="term" value="F:GTPase activity"/>
    <property type="evidence" value="ECO:0007669"/>
    <property type="project" value="InterPro"/>
</dbReference>
<dbReference type="Pfam" id="PF02212">
    <property type="entry name" value="GED"/>
    <property type="match status" value="1"/>
</dbReference>
<keyword evidence="1 3" id="KW-0547">Nucleotide-binding</keyword>
<dbReference type="GO" id="GO:0006897">
    <property type="term" value="P:endocytosis"/>
    <property type="evidence" value="ECO:0007669"/>
    <property type="project" value="TreeGrafter"/>
</dbReference>
<dbReference type="PRINTS" id="PR00195">
    <property type="entry name" value="DYNAMIN"/>
</dbReference>
<dbReference type="GO" id="GO:0048312">
    <property type="term" value="P:intracellular distribution of mitochondria"/>
    <property type="evidence" value="ECO:0007669"/>
    <property type="project" value="TreeGrafter"/>
</dbReference>
<dbReference type="GO" id="GO:0016559">
    <property type="term" value="P:peroxisome fission"/>
    <property type="evidence" value="ECO:0007669"/>
    <property type="project" value="TreeGrafter"/>
</dbReference>
<evidence type="ECO:0000256" key="1">
    <source>
        <dbReference type="ARBA" id="ARBA00022741"/>
    </source>
</evidence>
<dbReference type="InterPro" id="IPR022812">
    <property type="entry name" value="Dynamin"/>
</dbReference>
<evidence type="ECO:0000313" key="8">
    <source>
        <dbReference type="Proteomes" id="UP001157974"/>
    </source>
</evidence>
<dbReference type="SMART" id="SM00302">
    <property type="entry name" value="GED"/>
    <property type="match status" value="1"/>
</dbReference>
<feature type="region of interest" description="Disordered" evidence="4">
    <location>
        <begin position="512"/>
        <end position="577"/>
    </location>
</feature>
<dbReference type="GO" id="GO:0000266">
    <property type="term" value="P:mitochondrial fission"/>
    <property type="evidence" value="ECO:0007669"/>
    <property type="project" value="TreeGrafter"/>
</dbReference>
<feature type="compositionally biased region" description="Basic and acidic residues" evidence="4">
    <location>
        <begin position="512"/>
        <end position="535"/>
    </location>
</feature>
<dbReference type="Gene3D" id="3.40.50.300">
    <property type="entry name" value="P-loop containing nucleotide triphosphate hydrolases"/>
    <property type="match status" value="1"/>
</dbReference>
<dbReference type="GO" id="GO:0005739">
    <property type="term" value="C:mitochondrion"/>
    <property type="evidence" value="ECO:0007669"/>
    <property type="project" value="TreeGrafter"/>
</dbReference>
<accession>A0AAV8V0K0</accession>
<dbReference type="Gene3D" id="1.20.120.1240">
    <property type="entry name" value="Dynamin, middle domain"/>
    <property type="match status" value="1"/>
</dbReference>
<dbReference type="Proteomes" id="UP001157974">
    <property type="component" value="Unassembled WGS sequence"/>
</dbReference>
<dbReference type="SMART" id="SM00053">
    <property type="entry name" value="DYNc"/>
    <property type="match status" value="1"/>
</dbReference>
<evidence type="ECO:0000256" key="3">
    <source>
        <dbReference type="RuleBase" id="RU003932"/>
    </source>
</evidence>
<dbReference type="PROSITE" id="PS00410">
    <property type="entry name" value="G_DYNAMIN_1"/>
    <property type="match status" value="1"/>
</dbReference>
<dbReference type="InterPro" id="IPR045063">
    <property type="entry name" value="Dynamin_N"/>
</dbReference>
<comment type="caution">
    <text evidence="7">The sequence shown here is derived from an EMBL/GenBank/DDBJ whole genome shotgun (WGS) entry which is preliminary data.</text>
</comment>
<evidence type="ECO:0000313" key="7">
    <source>
        <dbReference type="EMBL" id="KAJ8907381.1"/>
    </source>
</evidence>
<reference evidence="7 8" key="1">
    <citation type="journal article" date="2023" name="Nat. Commun.">
        <title>Origin of minicircular mitochondrial genomes in red algae.</title>
        <authorList>
            <person name="Lee Y."/>
            <person name="Cho C.H."/>
            <person name="Lee Y.M."/>
            <person name="Park S.I."/>
            <person name="Yang J.H."/>
            <person name="West J.A."/>
            <person name="Bhattacharya D."/>
            <person name="Yoon H.S."/>
        </authorList>
    </citation>
    <scope>NUCLEOTIDE SEQUENCE [LARGE SCALE GENOMIC DNA]</scope>
    <source>
        <strain evidence="7 8">CCMP1338</strain>
        <tissue evidence="7">Whole cell</tissue>
    </source>
</reference>
<dbReference type="GO" id="GO:0016020">
    <property type="term" value="C:membrane"/>
    <property type="evidence" value="ECO:0007669"/>
    <property type="project" value="TreeGrafter"/>
</dbReference>
<protein>
    <recommendedName>
        <fullName evidence="9">Dynamin GTPase</fullName>
    </recommendedName>
</protein>
<evidence type="ECO:0000256" key="2">
    <source>
        <dbReference type="ARBA" id="ARBA00023134"/>
    </source>
</evidence>
<dbReference type="PANTHER" id="PTHR11566">
    <property type="entry name" value="DYNAMIN"/>
    <property type="match status" value="1"/>
</dbReference>
<dbReference type="InterPro" id="IPR020850">
    <property type="entry name" value="GED_dom"/>
</dbReference>
<keyword evidence="2 3" id="KW-0342">GTP-binding</keyword>
<feature type="compositionally biased region" description="Polar residues" evidence="4">
    <location>
        <begin position="553"/>
        <end position="562"/>
    </location>
</feature>
<dbReference type="Pfam" id="PF00350">
    <property type="entry name" value="Dynamin_N"/>
    <property type="match status" value="1"/>
</dbReference>